<sequence>MLYYVAALWIAAIVLLANQPRQEVNRWAAFFLFSSGVGGLTALLEPDGFIPASFEPIIQSFNHTMSPYGVLVFCIVYTRQQIDPLKLRYLKLGLLLPPLASVIQVILSHEHRIDFGLLLVWTATYYFISCYLLIRAYAQEINPYRRRSLLITAMIMVPTLLGVMLLINVGSLLFPGYDFFQYVSLLIVYSFGVGLICVFVYGVLGMRLKVERDPMDRTMEAVSTGTSLLNHTLKNEIGKIALSTENVKQMLLPNQGAVLTQLRIITQASEHLLAMTERIQQQTKELVLKVQPIRLDQLIEELVQREQEMLDSHGIEVKLHIRQRPWLLIDPVHVTEAAGNLLRNAVEAAPGDGVIELTVDAGRRGAVVSVKDYGDGIPDGLQARVFEPFYSTKKDKRSNYGLGLSYAYHVMKKSGGSIGLQSRQGEGTEVSLYFPRRVLIRLAGRGEE</sequence>
<keyword evidence="4" id="KW-0808">Transferase</keyword>
<organism evidence="11">
    <name type="scientific">Paenibacillus ihbetae</name>
    <dbReference type="NCBI Taxonomy" id="1870820"/>
    <lineage>
        <taxon>Bacteria</taxon>
        <taxon>Bacillati</taxon>
        <taxon>Bacillota</taxon>
        <taxon>Bacilli</taxon>
        <taxon>Bacillales</taxon>
        <taxon>Paenibacillaceae</taxon>
        <taxon>Paenibacillus</taxon>
    </lineage>
</organism>
<protein>
    <recommendedName>
        <fullName evidence="2">histidine kinase</fullName>
        <ecNumber evidence="2">2.7.13.3</ecNumber>
    </recommendedName>
</protein>
<keyword evidence="3" id="KW-0597">Phosphoprotein</keyword>
<dbReference type="GO" id="GO:0000155">
    <property type="term" value="F:phosphorelay sensor kinase activity"/>
    <property type="evidence" value="ECO:0007669"/>
    <property type="project" value="TreeGrafter"/>
</dbReference>
<dbReference type="PANTHER" id="PTHR43547:SF2">
    <property type="entry name" value="HYBRID SIGNAL TRANSDUCTION HISTIDINE KINASE C"/>
    <property type="match status" value="1"/>
</dbReference>
<dbReference type="PANTHER" id="PTHR43547">
    <property type="entry name" value="TWO-COMPONENT HISTIDINE KINASE"/>
    <property type="match status" value="1"/>
</dbReference>
<dbReference type="EC" id="2.7.13.3" evidence="2"/>
<evidence type="ECO:0000256" key="2">
    <source>
        <dbReference type="ARBA" id="ARBA00012438"/>
    </source>
</evidence>
<feature type="transmembrane region" description="Helical" evidence="9">
    <location>
        <begin position="115"/>
        <end position="137"/>
    </location>
</feature>
<keyword evidence="8" id="KW-0902">Two-component regulatory system</keyword>
<dbReference type="PROSITE" id="PS50109">
    <property type="entry name" value="HIS_KIN"/>
    <property type="match status" value="1"/>
</dbReference>
<feature type="transmembrane region" description="Helical" evidence="9">
    <location>
        <begin position="27"/>
        <end position="44"/>
    </location>
</feature>
<gene>
    <name evidence="11" type="ORF">BBD41_25590</name>
</gene>
<evidence type="ECO:0000256" key="3">
    <source>
        <dbReference type="ARBA" id="ARBA00022553"/>
    </source>
</evidence>
<dbReference type="Pfam" id="PF02518">
    <property type="entry name" value="HATPase_c"/>
    <property type="match status" value="1"/>
</dbReference>
<comment type="catalytic activity">
    <reaction evidence="1">
        <text>ATP + protein L-histidine = ADP + protein N-phospho-L-histidine.</text>
        <dbReference type="EC" id="2.7.13.3"/>
    </reaction>
</comment>
<dbReference type="InterPro" id="IPR005467">
    <property type="entry name" value="His_kinase_dom"/>
</dbReference>
<evidence type="ECO:0000256" key="9">
    <source>
        <dbReference type="SAM" id="Phobius"/>
    </source>
</evidence>
<keyword evidence="9" id="KW-1133">Transmembrane helix</keyword>
<feature type="domain" description="Histidine kinase" evidence="10">
    <location>
        <begin position="228"/>
        <end position="438"/>
    </location>
</feature>
<evidence type="ECO:0000256" key="8">
    <source>
        <dbReference type="ARBA" id="ARBA00023012"/>
    </source>
</evidence>
<feature type="transmembrane region" description="Helical" evidence="9">
    <location>
        <begin position="149"/>
        <end position="173"/>
    </location>
</feature>
<dbReference type="GO" id="GO:0005524">
    <property type="term" value="F:ATP binding"/>
    <property type="evidence" value="ECO:0007669"/>
    <property type="project" value="UniProtKB-KW"/>
</dbReference>
<evidence type="ECO:0000313" key="11">
    <source>
        <dbReference type="EMBL" id="ANY75678.1"/>
    </source>
</evidence>
<evidence type="ECO:0000259" key="10">
    <source>
        <dbReference type="PROSITE" id="PS50109"/>
    </source>
</evidence>
<dbReference type="EMBL" id="CP016809">
    <property type="protein sequence ID" value="ANY75678.1"/>
    <property type="molecule type" value="Genomic_DNA"/>
</dbReference>
<keyword evidence="7" id="KW-0067">ATP-binding</keyword>
<dbReference type="RefSeq" id="WP_099479430.1">
    <property type="nucleotide sequence ID" value="NZ_CP016809.1"/>
</dbReference>
<name>A0A1B2E6T1_9BACL</name>
<dbReference type="SMART" id="SM00387">
    <property type="entry name" value="HATPase_c"/>
    <property type="match status" value="1"/>
</dbReference>
<evidence type="ECO:0000256" key="7">
    <source>
        <dbReference type="ARBA" id="ARBA00022840"/>
    </source>
</evidence>
<evidence type="ECO:0000256" key="6">
    <source>
        <dbReference type="ARBA" id="ARBA00022777"/>
    </source>
</evidence>
<accession>A0A1B2E6T1</accession>
<evidence type="ECO:0000256" key="4">
    <source>
        <dbReference type="ARBA" id="ARBA00022679"/>
    </source>
</evidence>
<dbReference type="CDD" id="cd00075">
    <property type="entry name" value="HATPase"/>
    <property type="match status" value="1"/>
</dbReference>
<evidence type="ECO:0000256" key="5">
    <source>
        <dbReference type="ARBA" id="ARBA00022741"/>
    </source>
</evidence>
<keyword evidence="5" id="KW-0547">Nucleotide-binding</keyword>
<dbReference type="PRINTS" id="PR00344">
    <property type="entry name" value="BCTRLSENSOR"/>
</dbReference>
<dbReference type="InterPro" id="IPR003594">
    <property type="entry name" value="HATPase_dom"/>
</dbReference>
<keyword evidence="9" id="KW-0472">Membrane</keyword>
<dbReference type="KEGG" id="pib:BBD41_25590"/>
<proteinExistence type="predicted"/>
<dbReference type="InterPro" id="IPR004358">
    <property type="entry name" value="Sig_transdc_His_kin-like_C"/>
</dbReference>
<keyword evidence="6 11" id="KW-0418">Kinase</keyword>
<dbReference type="InterPro" id="IPR036890">
    <property type="entry name" value="HATPase_C_sf"/>
</dbReference>
<reference evidence="11" key="1">
    <citation type="submission" date="2016-08" db="EMBL/GenBank/DDBJ databases">
        <title>Complete Genome Seqeunce of Paenibacillus sp. nov. IHBB 9852 from high altitute lake of Indian trans-Himalayas.</title>
        <authorList>
            <person name="Kiran S."/>
            <person name="Swarnkar M.K."/>
            <person name="Rana A."/>
            <person name="Tewari R."/>
            <person name="Gulati A."/>
        </authorList>
    </citation>
    <scope>NUCLEOTIDE SEQUENCE [LARGE SCALE GENOMIC DNA]</scope>
    <source>
        <strain evidence="11">IHBB 9852</strain>
    </source>
</reference>
<dbReference type="AlphaFoldDB" id="A0A1B2E6T1"/>
<feature type="transmembrane region" description="Helical" evidence="9">
    <location>
        <begin position="89"/>
        <end position="109"/>
    </location>
</feature>
<feature type="transmembrane region" description="Helical" evidence="9">
    <location>
        <begin position="179"/>
        <end position="204"/>
    </location>
</feature>
<dbReference type="SUPFAM" id="SSF55874">
    <property type="entry name" value="ATPase domain of HSP90 chaperone/DNA topoisomerase II/histidine kinase"/>
    <property type="match status" value="1"/>
</dbReference>
<keyword evidence="9" id="KW-0812">Transmembrane</keyword>
<evidence type="ECO:0000256" key="1">
    <source>
        <dbReference type="ARBA" id="ARBA00000085"/>
    </source>
</evidence>
<dbReference type="Gene3D" id="3.30.565.10">
    <property type="entry name" value="Histidine kinase-like ATPase, C-terminal domain"/>
    <property type="match status" value="1"/>
</dbReference>